<dbReference type="PANTHER" id="PTHR21014">
    <property type="entry name" value="PHOSPHATIDYLINOSITOL-4,5-BISPHOSPHATE 4-PHOSPHATASE"/>
    <property type="match status" value="1"/>
</dbReference>
<name>A0A1Y3BTJ9_EURMA</name>
<evidence type="ECO:0000313" key="12">
    <source>
        <dbReference type="EMBL" id="OTF83298.1"/>
    </source>
</evidence>
<evidence type="ECO:0000256" key="4">
    <source>
        <dbReference type="ARBA" id="ARBA00012936"/>
    </source>
</evidence>
<proteinExistence type="predicted"/>
<evidence type="ECO:0000256" key="8">
    <source>
        <dbReference type="ARBA" id="ARBA00022989"/>
    </source>
</evidence>
<dbReference type="InterPro" id="IPR019178">
    <property type="entry name" value="PtdIns-P2-Ptase"/>
</dbReference>
<evidence type="ECO:0000256" key="10">
    <source>
        <dbReference type="ARBA" id="ARBA00023228"/>
    </source>
</evidence>
<comment type="function">
    <text evidence="11">Catalyzes the hydrolysis of phosphatidylinositol-4,5-bisphosphate (PtdIns-4,5-P2) to phosphatidylinositol-4-phosphate (PtdIns-4-P).</text>
</comment>
<gene>
    <name evidence="12" type="ORF">BLA29_010165</name>
</gene>
<evidence type="ECO:0000256" key="1">
    <source>
        <dbReference type="ARBA" id="ARBA00001261"/>
    </source>
</evidence>
<protein>
    <recommendedName>
        <fullName evidence="4 11">Phosphatidylinositol-4,5-bisphosphate 4-phosphatase</fullName>
        <ecNumber evidence="4 11">3.1.3.78</ecNumber>
    </recommendedName>
</protein>
<keyword evidence="13" id="KW-1185">Reference proteome</keyword>
<dbReference type="EC" id="3.1.3.78" evidence="4 11"/>
<feature type="non-terminal residue" evidence="12">
    <location>
        <position position="1"/>
    </location>
</feature>
<dbReference type="EMBL" id="MUJZ01004268">
    <property type="protein sequence ID" value="OTF83298.1"/>
    <property type="molecule type" value="Genomic_DNA"/>
</dbReference>
<comment type="caution">
    <text evidence="12">The sequence shown here is derived from an EMBL/GenBank/DDBJ whole genome shotgun (WGS) entry which is preliminary data.</text>
</comment>
<accession>A0A1Y3BTJ9</accession>
<keyword evidence="8 11" id="KW-1133">Transmembrane helix</keyword>
<evidence type="ECO:0000256" key="9">
    <source>
        <dbReference type="ARBA" id="ARBA00023136"/>
    </source>
</evidence>
<evidence type="ECO:0000256" key="7">
    <source>
        <dbReference type="ARBA" id="ARBA00022801"/>
    </source>
</evidence>
<dbReference type="GO" id="GO:0005886">
    <property type="term" value="C:plasma membrane"/>
    <property type="evidence" value="ECO:0007669"/>
    <property type="project" value="TreeGrafter"/>
</dbReference>
<dbReference type="GO" id="GO:0030670">
    <property type="term" value="C:phagocytic vesicle membrane"/>
    <property type="evidence" value="ECO:0007669"/>
    <property type="project" value="TreeGrafter"/>
</dbReference>
<dbReference type="Proteomes" id="UP000194236">
    <property type="component" value="Unassembled WGS sequence"/>
</dbReference>
<dbReference type="GO" id="GO:0031902">
    <property type="term" value="C:late endosome membrane"/>
    <property type="evidence" value="ECO:0007669"/>
    <property type="project" value="UniProtKB-SubCell"/>
</dbReference>
<comment type="subcellular location">
    <subcellularLocation>
        <location evidence="2 11">Late endosome membrane</location>
        <topology evidence="2 11">Multi-pass membrane protein</topology>
    </subcellularLocation>
    <subcellularLocation>
        <location evidence="3 11">Lysosome membrane</location>
        <topology evidence="3 11">Multi-pass membrane protein</topology>
    </subcellularLocation>
</comment>
<sequence length="168" mass="18780">GNIIPDIIPVPPIRPEDLPQNVGTNNLLACLVCGSMIDITIKKDQHVVKCDNCNEATHHPGDDFRRIIIVKYDLPINNNNNNLLGDLDSNYEQSSISIFCAHCHSSFLFSRDEWLARCPHCRKLSSVNPKLSRMRGFIFLIISLILLAIALSTIFGTMARTRLGYGGF</sequence>
<evidence type="ECO:0000256" key="6">
    <source>
        <dbReference type="ARBA" id="ARBA00022753"/>
    </source>
</evidence>
<reference evidence="12 13" key="1">
    <citation type="submission" date="2017-03" db="EMBL/GenBank/DDBJ databases">
        <title>Genome Survey of Euroglyphus maynei.</title>
        <authorList>
            <person name="Arlian L.G."/>
            <person name="Morgan M.S."/>
            <person name="Rider S.D."/>
        </authorList>
    </citation>
    <scope>NUCLEOTIDE SEQUENCE [LARGE SCALE GENOMIC DNA]</scope>
    <source>
        <strain evidence="12">Arlian Lab</strain>
        <tissue evidence="12">Whole body</tissue>
    </source>
</reference>
<keyword evidence="7 11" id="KW-0378">Hydrolase</keyword>
<dbReference type="Pfam" id="PF09788">
    <property type="entry name" value="Tmemb_55A"/>
    <property type="match status" value="2"/>
</dbReference>
<feature type="non-terminal residue" evidence="12">
    <location>
        <position position="168"/>
    </location>
</feature>
<evidence type="ECO:0000256" key="11">
    <source>
        <dbReference type="RuleBase" id="RU365008"/>
    </source>
</evidence>
<evidence type="ECO:0000256" key="5">
    <source>
        <dbReference type="ARBA" id="ARBA00022692"/>
    </source>
</evidence>
<keyword evidence="10 11" id="KW-0458">Lysosome</keyword>
<keyword evidence="9 11" id="KW-0472">Membrane</keyword>
<dbReference type="GO" id="GO:0005765">
    <property type="term" value="C:lysosomal membrane"/>
    <property type="evidence" value="ECO:0007669"/>
    <property type="project" value="UniProtKB-SubCell"/>
</dbReference>
<evidence type="ECO:0000256" key="3">
    <source>
        <dbReference type="ARBA" id="ARBA00004155"/>
    </source>
</evidence>
<evidence type="ECO:0000256" key="2">
    <source>
        <dbReference type="ARBA" id="ARBA00004107"/>
    </source>
</evidence>
<dbReference type="GO" id="GO:0034597">
    <property type="term" value="F:phosphatidylinositol-4,5-bisphosphate 4-phosphatase activity"/>
    <property type="evidence" value="ECO:0007669"/>
    <property type="project" value="UniProtKB-EC"/>
</dbReference>
<dbReference type="AlphaFoldDB" id="A0A1Y3BTJ9"/>
<dbReference type="PANTHER" id="PTHR21014:SF6">
    <property type="entry name" value="PHOSPHATIDYLINOSITOL-4,5-BISPHOSPHATE 4-PHOSPHATASE"/>
    <property type="match status" value="1"/>
</dbReference>
<keyword evidence="5 11" id="KW-0812">Transmembrane</keyword>
<feature type="transmembrane region" description="Helical" evidence="11">
    <location>
        <begin position="137"/>
        <end position="159"/>
    </location>
</feature>
<dbReference type="OrthoDB" id="9939933at2759"/>
<organism evidence="12 13">
    <name type="scientific">Euroglyphus maynei</name>
    <name type="common">Mayne's house dust mite</name>
    <dbReference type="NCBI Taxonomy" id="6958"/>
    <lineage>
        <taxon>Eukaryota</taxon>
        <taxon>Metazoa</taxon>
        <taxon>Ecdysozoa</taxon>
        <taxon>Arthropoda</taxon>
        <taxon>Chelicerata</taxon>
        <taxon>Arachnida</taxon>
        <taxon>Acari</taxon>
        <taxon>Acariformes</taxon>
        <taxon>Sarcoptiformes</taxon>
        <taxon>Astigmata</taxon>
        <taxon>Psoroptidia</taxon>
        <taxon>Analgoidea</taxon>
        <taxon>Pyroglyphidae</taxon>
        <taxon>Pyroglyphinae</taxon>
        <taxon>Euroglyphus</taxon>
    </lineage>
</organism>
<keyword evidence="6 11" id="KW-0967">Endosome</keyword>
<comment type="catalytic activity">
    <reaction evidence="1 11">
        <text>a 1,2-diacyl-sn-glycero-3-phospho-(1D-myo-inositol-4,5-bisphosphate) + H2O = a 1,2-diacyl-sn-glycero-3-phospho-(1D-myo-inositol-5-phosphate) + phosphate</text>
        <dbReference type="Rhea" id="RHEA:25674"/>
        <dbReference type="ChEBI" id="CHEBI:15377"/>
        <dbReference type="ChEBI" id="CHEBI:43474"/>
        <dbReference type="ChEBI" id="CHEBI:57795"/>
        <dbReference type="ChEBI" id="CHEBI:58456"/>
        <dbReference type="EC" id="3.1.3.78"/>
    </reaction>
</comment>
<dbReference type="GO" id="GO:0046856">
    <property type="term" value="P:phosphatidylinositol dephosphorylation"/>
    <property type="evidence" value="ECO:0007669"/>
    <property type="project" value="InterPro"/>
</dbReference>
<evidence type="ECO:0000313" key="13">
    <source>
        <dbReference type="Proteomes" id="UP000194236"/>
    </source>
</evidence>